<evidence type="ECO:0000256" key="3">
    <source>
        <dbReference type="ARBA" id="ARBA00022679"/>
    </source>
</evidence>
<keyword evidence="5" id="KW-0378">Hydrolase</keyword>
<reference evidence="11 12" key="1">
    <citation type="journal article" date="2017" name="ISME J.">
        <title>Potential for microbial H2 and metal transformations associated with novel bacteria and archaea in deep terrestrial subsurface sediments.</title>
        <authorList>
            <person name="Hernsdorf A.W."/>
            <person name="Amano Y."/>
            <person name="Miyakawa K."/>
            <person name="Ise K."/>
            <person name="Suzuki Y."/>
            <person name="Anantharaman K."/>
            <person name="Probst A."/>
            <person name="Burstein D."/>
            <person name="Thomas B.C."/>
            <person name="Banfield J.F."/>
        </authorList>
    </citation>
    <scope>NUCLEOTIDE SEQUENCE [LARGE SCALE GENOMIC DNA]</scope>
    <source>
        <strain evidence="11">HGW-Falkowbacteria-1</strain>
    </source>
</reference>
<comment type="similarity">
    <text evidence="2 10">Belongs to the purine nucleoside phosphorylase YfiH/LACC1 family.</text>
</comment>
<dbReference type="InterPro" id="IPR011324">
    <property type="entry name" value="Cytotoxic_necrot_fac-like_cat"/>
</dbReference>
<evidence type="ECO:0000256" key="10">
    <source>
        <dbReference type="RuleBase" id="RU361274"/>
    </source>
</evidence>
<dbReference type="GO" id="GO:0017061">
    <property type="term" value="F:S-methyl-5-thioadenosine phosphorylase activity"/>
    <property type="evidence" value="ECO:0007669"/>
    <property type="project" value="UniProtKB-EC"/>
</dbReference>
<evidence type="ECO:0000256" key="1">
    <source>
        <dbReference type="ARBA" id="ARBA00000553"/>
    </source>
</evidence>
<accession>A0A2N2E8W7</accession>
<protein>
    <recommendedName>
        <fullName evidence="10">Purine nucleoside phosphorylase</fullName>
    </recommendedName>
</protein>
<comment type="catalytic activity">
    <reaction evidence="1">
        <text>inosine + phosphate = alpha-D-ribose 1-phosphate + hypoxanthine</text>
        <dbReference type="Rhea" id="RHEA:27646"/>
        <dbReference type="ChEBI" id="CHEBI:17368"/>
        <dbReference type="ChEBI" id="CHEBI:17596"/>
        <dbReference type="ChEBI" id="CHEBI:43474"/>
        <dbReference type="ChEBI" id="CHEBI:57720"/>
        <dbReference type="EC" id="2.4.2.1"/>
    </reaction>
    <physiologicalReaction direction="left-to-right" evidence="1">
        <dbReference type="Rhea" id="RHEA:27647"/>
    </physiologicalReaction>
</comment>
<sequence length="237" mass="27512">MSKNTNILKNNKVLLGISTKKDGNLRLLGKDTVIKNNRQCFLKKNALKKENLVSSKLIHGNKIKIISDKDENKNLKGYDGLITNIPKIILSITVADCLPIYFYDSNKNVIGLAHAGWRGLKSSIIKKMIKSFKSEYQSDTKNIKIFIGPHIQKCHFEIRNDLLKKFKEYDSFIIKKKDKIFLDLELIAKQQLLENKILKKNIEISPECTYCLKNKYFSYRRDGDKNFQTMMAYIELK</sequence>
<evidence type="ECO:0000313" key="12">
    <source>
        <dbReference type="Proteomes" id="UP000233517"/>
    </source>
</evidence>
<evidence type="ECO:0000256" key="9">
    <source>
        <dbReference type="ARBA" id="ARBA00049893"/>
    </source>
</evidence>
<dbReference type="GO" id="GO:0016787">
    <property type="term" value="F:hydrolase activity"/>
    <property type="evidence" value="ECO:0007669"/>
    <property type="project" value="UniProtKB-KW"/>
</dbReference>
<keyword evidence="3" id="KW-0808">Transferase</keyword>
<dbReference type="CDD" id="cd16833">
    <property type="entry name" value="YfiH"/>
    <property type="match status" value="1"/>
</dbReference>
<dbReference type="Pfam" id="PF02578">
    <property type="entry name" value="Cu-oxidase_4"/>
    <property type="match status" value="1"/>
</dbReference>
<keyword evidence="6" id="KW-0862">Zinc</keyword>
<evidence type="ECO:0000256" key="6">
    <source>
        <dbReference type="ARBA" id="ARBA00022833"/>
    </source>
</evidence>
<organism evidence="11 12">
    <name type="scientific">Candidatus Falkowbacteria bacterium HGW-Falkowbacteria-1</name>
    <dbReference type="NCBI Taxonomy" id="2013768"/>
    <lineage>
        <taxon>Bacteria</taxon>
        <taxon>Candidatus Falkowiibacteriota</taxon>
    </lineage>
</organism>
<comment type="catalytic activity">
    <reaction evidence="9">
        <text>S-methyl-5'-thioadenosine + phosphate = 5-(methylsulfanyl)-alpha-D-ribose 1-phosphate + adenine</text>
        <dbReference type="Rhea" id="RHEA:11852"/>
        <dbReference type="ChEBI" id="CHEBI:16708"/>
        <dbReference type="ChEBI" id="CHEBI:17509"/>
        <dbReference type="ChEBI" id="CHEBI:43474"/>
        <dbReference type="ChEBI" id="CHEBI:58533"/>
        <dbReference type="EC" id="2.4.2.28"/>
    </reaction>
    <physiologicalReaction direction="left-to-right" evidence="9">
        <dbReference type="Rhea" id="RHEA:11853"/>
    </physiologicalReaction>
</comment>
<dbReference type="InterPro" id="IPR003730">
    <property type="entry name" value="Cu_polyphenol_OxRdtase"/>
</dbReference>
<comment type="catalytic activity">
    <reaction evidence="8">
        <text>adenosine + phosphate = alpha-D-ribose 1-phosphate + adenine</text>
        <dbReference type="Rhea" id="RHEA:27642"/>
        <dbReference type="ChEBI" id="CHEBI:16335"/>
        <dbReference type="ChEBI" id="CHEBI:16708"/>
        <dbReference type="ChEBI" id="CHEBI:43474"/>
        <dbReference type="ChEBI" id="CHEBI:57720"/>
        <dbReference type="EC" id="2.4.2.1"/>
    </reaction>
    <physiologicalReaction direction="left-to-right" evidence="8">
        <dbReference type="Rhea" id="RHEA:27643"/>
    </physiologicalReaction>
</comment>
<dbReference type="Proteomes" id="UP000233517">
    <property type="component" value="Unassembled WGS sequence"/>
</dbReference>
<dbReference type="InterPro" id="IPR038371">
    <property type="entry name" value="Cu_polyphenol_OxRdtase_sf"/>
</dbReference>
<keyword evidence="4" id="KW-0479">Metal-binding</keyword>
<dbReference type="NCBIfam" id="TIGR00726">
    <property type="entry name" value="peptidoglycan editing factor PgeF"/>
    <property type="match status" value="1"/>
</dbReference>
<evidence type="ECO:0000256" key="5">
    <source>
        <dbReference type="ARBA" id="ARBA00022801"/>
    </source>
</evidence>
<dbReference type="AlphaFoldDB" id="A0A2N2E8W7"/>
<dbReference type="Gene3D" id="3.60.140.10">
    <property type="entry name" value="CNF1/YfiH-like putative cysteine hydrolases"/>
    <property type="match status" value="1"/>
</dbReference>
<proteinExistence type="inferred from homology"/>
<dbReference type="SUPFAM" id="SSF64438">
    <property type="entry name" value="CNF1/YfiH-like putative cysteine hydrolases"/>
    <property type="match status" value="1"/>
</dbReference>
<comment type="caution">
    <text evidence="11">The sequence shown here is derived from an EMBL/GenBank/DDBJ whole genome shotgun (WGS) entry which is preliminary data.</text>
</comment>
<name>A0A2N2E8W7_9BACT</name>
<dbReference type="GO" id="GO:0005507">
    <property type="term" value="F:copper ion binding"/>
    <property type="evidence" value="ECO:0007669"/>
    <property type="project" value="TreeGrafter"/>
</dbReference>
<dbReference type="PANTHER" id="PTHR30616:SF2">
    <property type="entry name" value="PURINE NUCLEOSIDE PHOSPHORYLASE LACC1"/>
    <property type="match status" value="1"/>
</dbReference>
<dbReference type="EMBL" id="PHAI01000003">
    <property type="protein sequence ID" value="PKM91161.1"/>
    <property type="molecule type" value="Genomic_DNA"/>
</dbReference>
<evidence type="ECO:0000256" key="8">
    <source>
        <dbReference type="ARBA" id="ARBA00048968"/>
    </source>
</evidence>
<evidence type="ECO:0000256" key="2">
    <source>
        <dbReference type="ARBA" id="ARBA00007353"/>
    </source>
</evidence>
<dbReference type="PANTHER" id="PTHR30616">
    <property type="entry name" value="UNCHARACTERIZED PROTEIN YFIH"/>
    <property type="match status" value="1"/>
</dbReference>
<evidence type="ECO:0000256" key="4">
    <source>
        <dbReference type="ARBA" id="ARBA00022723"/>
    </source>
</evidence>
<comment type="catalytic activity">
    <reaction evidence="7">
        <text>adenosine + H2O + H(+) = inosine + NH4(+)</text>
        <dbReference type="Rhea" id="RHEA:24408"/>
        <dbReference type="ChEBI" id="CHEBI:15377"/>
        <dbReference type="ChEBI" id="CHEBI:15378"/>
        <dbReference type="ChEBI" id="CHEBI:16335"/>
        <dbReference type="ChEBI" id="CHEBI:17596"/>
        <dbReference type="ChEBI" id="CHEBI:28938"/>
        <dbReference type="EC" id="3.5.4.4"/>
    </reaction>
    <physiologicalReaction direction="left-to-right" evidence="7">
        <dbReference type="Rhea" id="RHEA:24409"/>
    </physiologicalReaction>
</comment>
<evidence type="ECO:0000256" key="7">
    <source>
        <dbReference type="ARBA" id="ARBA00047989"/>
    </source>
</evidence>
<evidence type="ECO:0000313" key="11">
    <source>
        <dbReference type="EMBL" id="PKM91161.1"/>
    </source>
</evidence>
<gene>
    <name evidence="11" type="ORF">CVU82_03875</name>
</gene>